<dbReference type="InterPro" id="IPR001841">
    <property type="entry name" value="Znf_RING"/>
</dbReference>
<dbReference type="Proteomes" id="UP000261600">
    <property type="component" value="Unplaced"/>
</dbReference>
<dbReference type="GO" id="GO:0008270">
    <property type="term" value="F:zinc ion binding"/>
    <property type="evidence" value="ECO:0007669"/>
    <property type="project" value="UniProtKB-KW"/>
</dbReference>
<dbReference type="AlphaFoldDB" id="A0A3Q3IEF2"/>
<dbReference type="Pfam" id="PF00097">
    <property type="entry name" value="zf-C3HC4"/>
    <property type="match status" value="1"/>
</dbReference>
<evidence type="ECO:0000313" key="6">
    <source>
        <dbReference type="Ensembl" id="ENSMALP00000002483.1"/>
    </source>
</evidence>
<dbReference type="InterPro" id="IPR018957">
    <property type="entry name" value="Znf_C3HC4_RING-type"/>
</dbReference>
<proteinExistence type="predicted"/>
<evidence type="ECO:0000256" key="1">
    <source>
        <dbReference type="ARBA" id="ARBA00022723"/>
    </source>
</evidence>
<keyword evidence="7" id="KW-1185">Reference proteome</keyword>
<evidence type="ECO:0000256" key="3">
    <source>
        <dbReference type="ARBA" id="ARBA00022833"/>
    </source>
</evidence>
<accession>A0A3Q3IEF2</accession>
<dbReference type="SMART" id="SM00184">
    <property type="entry name" value="RING"/>
    <property type="match status" value="1"/>
</dbReference>
<dbReference type="PANTHER" id="PTHR25465:SF14">
    <property type="entry name" value="E3 UBIQUITIN-PROTEIN LIGASE TRIM65"/>
    <property type="match status" value="1"/>
</dbReference>
<name>A0A3Q3IEF2_MONAL</name>
<evidence type="ECO:0000313" key="7">
    <source>
        <dbReference type="Proteomes" id="UP000261600"/>
    </source>
</evidence>
<evidence type="ECO:0000259" key="5">
    <source>
        <dbReference type="PROSITE" id="PS50089"/>
    </source>
</evidence>
<evidence type="ECO:0000256" key="4">
    <source>
        <dbReference type="PROSITE-ProRule" id="PRU00175"/>
    </source>
</evidence>
<dbReference type="SUPFAM" id="SSF57850">
    <property type="entry name" value="RING/U-box"/>
    <property type="match status" value="1"/>
</dbReference>
<dbReference type="InterPro" id="IPR013083">
    <property type="entry name" value="Znf_RING/FYVE/PHD"/>
</dbReference>
<keyword evidence="1" id="KW-0479">Metal-binding</keyword>
<keyword evidence="3" id="KW-0862">Zinc</keyword>
<dbReference type="InterPro" id="IPR051051">
    <property type="entry name" value="E3_ubiq-ligase_TRIM/RNF"/>
</dbReference>
<evidence type="ECO:0000256" key="2">
    <source>
        <dbReference type="ARBA" id="ARBA00022771"/>
    </source>
</evidence>
<feature type="domain" description="RING-type" evidence="5">
    <location>
        <begin position="22"/>
        <end position="64"/>
    </location>
</feature>
<organism evidence="6 7">
    <name type="scientific">Monopterus albus</name>
    <name type="common">Swamp eel</name>
    <dbReference type="NCBI Taxonomy" id="43700"/>
    <lineage>
        <taxon>Eukaryota</taxon>
        <taxon>Metazoa</taxon>
        <taxon>Chordata</taxon>
        <taxon>Craniata</taxon>
        <taxon>Vertebrata</taxon>
        <taxon>Euteleostomi</taxon>
        <taxon>Actinopterygii</taxon>
        <taxon>Neopterygii</taxon>
        <taxon>Teleostei</taxon>
        <taxon>Neoteleostei</taxon>
        <taxon>Acanthomorphata</taxon>
        <taxon>Anabantaria</taxon>
        <taxon>Synbranchiformes</taxon>
        <taxon>Synbranchidae</taxon>
        <taxon>Monopterus</taxon>
    </lineage>
</organism>
<reference evidence="6" key="1">
    <citation type="submission" date="2025-08" db="UniProtKB">
        <authorList>
            <consortium name="Ensembl"/>
        </authorList>
    </citation>
    <scope>IDENTIFICATION</scope>
</reference>
<dbReference type="PROSITE" id="PS00518">
    <property type="entry name" value="ZF_RING_1"/>
    <property type="match status" value="1"/>
</dbReference>
<sequence>MKRMDSWRHEHHGSEERKLSRCAWCQDIPKDPVSTSCGHWICRQCLTSYWDQSGSSGQSSCPQCVKRSRIKEDPPGHSNQVPPDL</sequence>
<dbReference type="InterPro" id="IPR017907">
    <property type="entry name" value="Znf_RING_CS"/>
</dbReference>
<keyword evidence="2 4" id="KW-0863">Zinc-finger</keyword>
<dbReference type="PANTHER" id="PTHR25465">
    <property type="entry name" value="B-BOX DOMAIN CONTAINING"/>
    <property type="match status" value="1"/>
</dbReference>
<dbReference type="Ensembl" id="ENSMALT00000002552.1">
    <property type="protein sequence ID" value="ENSMALP00000002483.1"/>
    <property type="gene ID" value="ENSMALG00000001861.1"/>
</dbReference>
<protein>
    <recommendedName>
        <fullName evidence="5">RING-type domain-containing protein</fullName>
    </recommendedName>
</protein>
<dbReference type="PROSITE" id="PS50089">
    <property type="entry name" value="ZF_RING_2"/>
    <property type="match status" value="1"/>
</dbReference>
<reference evidence="6" key="2">
    <citation type="submission" date="2025-09" db="UniProtKB">
        <authorList>
            <consortium name="Ensembl"/>
        </authorList>
    </citation>
    <scope>IDENTIFICATION</scope>
</reference>
<dbReference type="Gene3D" id="3.30.40.10">
    <property type="entry name" value="Zinc/RING finger domain, C3HC4 (zinc finger)"/>
    <property type="match status" value="1"/>
</dbReference>